<feature type="region of interest" description="Disordered" evidence="1">
    <location>
        <begin position="97"/>
        <end position="122"/>
    </location>
</feature>
<comment type="caution">
    <text evidence="2">The sequence shown here is derived from an EMBL/GenBank/DDBJ whole genome shotgun (WGS) entry which is preliminary data.</text>
</comment>
<proteinExistence type="predicted"/>
<accession>A0A9Q1IBL1</accession>
<evidence type="ECO:0000256" key="1">
    <source>
        <dbReference type="SAM" id="MobiDB-lite"/>
    </source>
</evidence>
<reference evidence="2" key="1">
    <citation type="journal article" date="2023" name="Science">
        <title>Genome structures resolve the early diversification of teleost fishes.</title>
        <authorList>
            <person name="Parey E."/>
            <person name="Louis A."/>
            <person name="Montfort J."/>
            <person name="Bouchez O."/>
            <person name="Roques C."/>
            <person name="Iampietro C."/>
            <person name="Lluch J."/>
            <person name="Castinel A."/>
            <person name="Donnadieu C."/>
            <person name="Desvignes T."/>
            <person name="Floi Bucao C."/>
            <person name="Jouanno E."/>
            <person name="Wen M."/>
            <person name="Mejri S."/>
            <person name="Dirks R."/>
            <person name="Jansen H."/>
            <person name="Henkel C."/>
            <person name="Chen W.J."/>
            <person name="Zahm M."/>
            <person name="Cabau C."/>
            <person name="Klopp C."/>
            <person name="Thompson A.W."/>
            <person name="Robinson-Rechavi M."/>
            <person name="Braasch I."/>
            <person name="Lecointre G."/>
            <person name="Bobe J."/>
            <person name="Postlethwait J.H."/>
            <person name="Berthelot C."/>
            <person name="Roest Crollius H."/>
            <person name="Guiguen Y."/>
        </authorList>
    </citation>
    <scope>NUCLEOTIDE SEQUENCE</scope>
    <source>
        <strain evidence="2">WJC10195</strain>
    </source>
</reference>
<feature type="compositionally biased region" description="Basic and acidic residues" evidence="1">
    <location>
        <begin position="105"/>
        <end position="114"/>
    </location>
</feature>
<keyword evidence="3" id="KW-1185">Reference proteome</keyword>
<dbReference type="InterPro" id="IPR043502">
    <property type="entry name" value="DNA/RNA_pol_sf"/>
</dbReference>
<dbReference type="AlphaFoldDB" id="A0A9Q1IBL1"/>
<organism evidence="2 3">
    <name type="scientific">Synaphobranchus kaupii</name>
    <name type="common">Kaup's arrowtooth eel</name>
    <dbReference type="NCBI Taxonomy" id="118154"/>
    <lineage>
        <taxon>Eukaryota</taxon>
        <taxon>Metazoa</taxon>
        <taxon>Chordata</taxon>
        <taxon>Craniata</taxon>
        <taxon>Vertebrata</taxon>
        <taxon>Euteleostomi</taxon>
        <taxon>Actinopterygii</taxon>
        <taxon>Neopterygii</taxon>
        <taxon>Teleostei</taxon>
        <taxon>Anguilliformes</taxon>
        <taxon>Synaphobranchidae</taxon>
        <taxon>Synaphobranchus</taxon>
    </lineage>
</organism>
<dbReference type="Proteomes" id="UP001152622">
    <property type="component" value="Chromosome 21"/>
</dbReference>
<dbReference type="OrthoDB" id="8052860at2759"/>
<dbReference type="EMBL" id="JAINUF010000021">
    <property type="protein sequence ID" value="KAJ8334500.1"/>
    <property type="molecule type" value="Genomic_DNA"/>
</dbReference>
<name>A0A9Q1IBL1_SYNKA</name>
<gene>
    <name evidence="2" type="ORF">SKAU_G00401390</name>
</gene>
<evidence type="ECO:0000313" key="2">
    <source>
        <dbReference type="EMBL" id="KAJ8334500.1"/>
    </source>
</evidence>
<sequence>MLNLLSAALTRRLGEVTSIIALEKRWQMEKPGFYTVDILNEALAHGEDLEVILNDQHSDGTPRAIWRSIEVEEGGLLPGWRQGMDVGYQECGKMGPPARGGCSRRATESTRREMGPGWPKRGTSSLWAEAPWRLNAITKCQLFRRRTCFLGHIVESDGVATDPAKIETVRAGPTPSSRMKVRSFLGLACDYRELG</sequence>
<dbReference type="SUPFAM" id="SSF56672">
    <property type="entry name" value="DNA/RNA polymerases"/>
    <property type="match status" value="1"/>
</dbReference>
<evidence type="ECO:0000313" key="3">
    <source>
        <dbReference type="Proteomes" id="UP001152622"/>
    </source>
</evidence>
<protein>
    <submittedName>
        <fullName evidence="2">Uncharacterized protein</fullName>
    </submittedName>
</protein>